<proteinExistence type="predicted"/>
<dbReference type="Pfam" id="PF00239">
    <property type="entry name" value="Resolvase"/>
    <property type="match status" value="1"/>
</dbReference>
<dbReference type="AlphaFoldDB" id="A0A1D8GPJ9"/>
<dbReference type="GO" id="GO:0000150">
    <property type="term" value="F:DNA strand exchange activity"/>
    <property type="evidence" value="ECO:0007669"/>
    <property type="project" value="InterPro"/>
</dbReference>
<gene>
    <name evidence="4" type="ORF">Gferi_26935</name>
</gene>
<evidence type="ECO:0000259" key="2">
    <source>
        <dbReference type="PROSITE" id="PS51736"/>
    </source>
</evidence>
<evidence type="ECO:0000313" key="5">
    <source>
        <dbReference type="Proteomes" id="UP000095743"/>
    </source>
</evidence>
<dbReference type="PANTHER" id="PTHR30461">
    <property type="entry name" value="DNA-INVERTASE FROM LAMBDOID PROPHAGE"/>
    <property type="match status" value="1"/>
</dbReference>
<sequence length="542" mass="62011">MALSIAGIYSRKSLFTGKGESVKNQIDACMEYAASKGWDTVVYFDEGFSGQNKNRPGFQKLLKDIDQGKIQHVIFYKLDRISRKMLDIMEFIEKTNGKGIDFISITENFDTTTPLGRAMVHIAATFAQLEREMLQQRVKDNMIQLAKTGRWLGGITPTGYASKDVRYKDDHGKVKTKYILEGIPEELEIIEKIYSYYLKEKSLSQVEKYLLIQGIRTKNDARFQKQTIRSILTNPVYVKADSRVYVYFKDLHADIASPLEAFDGIRGLLTYNKNKKIVRKEAGTNNPEHWIVAVGDHEGIIAASDWLTVQALLKDSSKPGIPWKKSSTALLSGLLRCKYCLSPMIIKYGQKSKKTGVRFYYYVCQQKELSGGFHCNNKNIRGDILDQMVLDSLTQIAPAPDKVSKVLDVTGKKYLKNRNTATPLEETQVKQIEKNRKKIRQLLFKLEKSISNAAAKHVSERIEELDREIIALEKELENRYIHKQIDKFELSPATLKDIKESFSDIHHVVNSLEALDEKREFAESVIEKIFWENGSIEIILKK</sequence>
<dbReference type="CDD" id="cd00338">
    <property type="entry name" value="Ser_Recombinase"/>
    <property type="match status" value="1"/>
</dbReference>
<feature type="domain" description="Resolvase/invertase-type recombinase catalytic" evidence="2">
    <location>
        <begin position="5"/>
        <end position="149"/>
    </location>
</feature>
<feature type="domain" description="Recombinase" evidence="3">
    <location>
        <begin position="157"/>
        <end position="319"/>
    </location>
</feature>
<dbReference type="PANTHER" id="PTHR30461:SF23">
    <property type="entry name" value="DNA RECOMBINASE-RELATED"/>
    <property type="match status" value="1"/>
</dbReference>
<protein>
    <recommendedName>
        <fullName evidence="6">Resolvase</fullName>
    </recommendedName>
</protein>
<organism evidence="4 5">
    <name type="scientific">Geosporobacter ferrireducens</name>
    <dbReference type="NCBI Taxonomy" id="1424294"/>
    <lineage>
        <taxon>Bacteria</taxon>
        <taxon>Bacillati</taxon>
        <taxon>Bacillota</taxon>
        <taxon>Clostridia</taxon>
        <taxon>Peptostreptococcales</taxon>
        <taxon>Thermotaleaceae</taxon>
        <taxon>Geosporobacter</taxon>
    </lineage>
</organism>
<dbReference type="PROSITE" id="PS51736">
    <property type="entry name" value="RECOMBINASES_3"/>
    <property type="match status" value="1"/>
</dbReference>
<accession>A0A1D8GPJ9</accession>
<dbReference type="InterPro" id="IPR025827">
    <property type="entry name" value="Zn_ribbon_recom_dom"/>
</dbReference>
<dbReference type="Pfam" id="PF07508">
    <property type="entry name" value="Recombinase"/>
    <property type="match status" value="1"/>
</dbReference>
<dbReference type="InterPro" id="IPR038109">
    <property type="entry name" value="DNA_bind_recomb_sf"/>
</dbReference>
<dbReference type="Gene3D" id="3.40.50.1390">
    <property type="entry name" value="Resolvase, N-terminal catalytic domain"/>
    <property type="match status" value="1"/>
</dbReference>
<name>A0A1D8GPJ9_9FIRM</name>
<evidence type="ECO:0000259" key="3">
    <source>
        <dbReference type="PROSITE" id="PS51737"/>
    </source>
</evidence>
<evidence type="ECO:0008006" key="6">
    <source>
        <dbReference type="Google" id="ProtNLM"/>
    </source>
</evidence>
<dbReference type="InterPro" id="IPR050639">
    <property type="entry name" value="SSR_resolvase"/>
</dbReference>
<feature type="coiled-coil region" evidence="1">
    <location>
        <begin position="429"/>
        <end position="482"/>
    </location>
</feature>
<dbReference type="OrthoDB" id="9781670at2"/>
<dbReference type="GO" id="GO:0003677">
    <property type="term" value="F:DNA binding"/>
    <property type="evidence" value="ECO:0007669"/>
    <property type="project" value="InterPro"/>
</dbReference>
<dbReference type="Gene3D" id="3.90.1750.20">
    <property type="entry name" value="Putative Large Serine Recombinase, Chain B, Domain 2"/>
    <property type="match status" value="1"/>
</dbReference>
<dbReference type="InterPro" id="IPR036162">
    <property type="entry name" value="Resolvase-like_N_sf"/>
</dbReference>
<dbReference type="InterPro" id="IPR011109">
    <property type="entry name" value="DNA_bind_recombinase_dom"/>
</dbReference>
<dbReference type="Proteomes" id="UP000095743">
    <property type="component" value="Chromosome"/>
</dbReference>
<dbReference type="STRING" id="1424294.Gferi_26935"/>
<keyword evidence="5" id="KW-1185">Reference proteome</keyword>
<dbReference type="SMART" id="SM00857">
    <property type="entry name" value="Resolvase"/>
    <property type="match status" value="1"/>
</dbReference>
<reference evidence="4 5" key="1">
    <citation type="submission" date="2016-09" db="EMBL/GenBank/DDBJ databases">
        <title>Genomic analysis reveals versatility of anaerobic energy metabolism of Geosporobacter ferrireducens IRF9 of phylum Firmicutes.</title>
        <authorList>
            <person name="Kim S.-J."/>
        </authorList>
    </citation>
    <scope>NUCLEOTIDE SEQUENCE [LARGE SCALE GENOMIC DNA]</scope>
    <source>
        <strain evidence="4 5">IRF9</strain>
    </source>
</reference>
<dbReference type="Pfam" id="PF13408">
    <property type="entry name" value="Zn_ribbon_recom"/>
    <property type="match status" value="1"/>
</dbReference>
<keyword evidence="1" id="KW-0175">Coiled coil</keyword>
<dbReference type="SUPFAM" id="SSF53041">
    <property type="entry name" value="Resolvase-like"/>
    <property type="match status" value="1"/>
</dbReference>
<dbReference type="InterPro" id="IPR006119">
    <property type="entry name" value="Resolv_N"/>
</dbReference>
<dbReference type="EMBL" id="CP017269">
    <property type="protein sequence ID" value="AOT72871.1"/>
    <property type="molecule type" value="Genomic_DNA"/>
</dbReference>
<dbReference type="KEGG" id="gfe:Gferi_26935"/>
<evidence type="ECO:0000256" key="1">
    <source>
        <dbReference type="SAM" id="Coils"/>
    </source>
</evidence>
<dbReference type="PROSITE" id="PS51737">
    <property type="entry name" value="RECOMBINASE_DNA_BIND"/>
    <property type="match status" value="1"/>
</dbReference>
<evidence type="ECO:0000313" key="4">
    <source>
        <dbReference type="EMBL" id="AOT72871.1"/>
    </source>
</evidence>